<sequence>MNTERTAKVVASGVAHLRAHSPSEAPAAVKAEKVRLKRKMRMEEALQCMGLNCMAQIEANVPGVLAQHTESLHQMRVGLRRLRALLGMFDDSAPLPAELREGLDWLSGELGETRDWDVLADTTLAGMQGINTEPLRAAAAERARNLHRDMLPAMHSPRFTELMQQLDGWLHGCGWRPDGPLPKDHLLAQRAGDGMVPLLRKAQRRLRKRIAALDENDAPARHRVRIAAKKARYAAEFFADLLPAKKQQRYVKRLSALQDRLGHLNDLAVAGKLLPVLENSGHAHDAAFARGWVAGASSAQSHGLRDALDSIARLKPVRR</sequence>
<reference evidence="2 3" key="1">
    <citation type="submission" date="2024-09" db="EMBL/GenBank/DDBJ databases">
        <authorList>
            <person name="Sun Q."/>
            <person name="Mori K."/>
        </authorList>
    </citation>
    <scope>NUCLEOTIDE SEQUENCE [LARGE SCALE GENOMIC DNA]</scope>
    <source>
        <strain evidence="2 3">CCM 7792</strain>
    </source>
</reference>
<dbReference type="Pfam" id="PF05235">
    <property type="entry name" value="CHAD"/>
    <property type="match status" value="1"/>
</dbReference>
<dbReference type="RefSeq" id="WP_379680427.1">
    <property type="nucleotide sequence ID" value="NZ_JBHLWP010000013.1"/>
</dbReference>
<organism evidence="2 3">
    <name type="scientific">Massilia consociata</name>
    <dbReference type="NCBI Taxonomy" id="760117"/>
    <lineage>
        <taxon>Bacteria</taxon>
        <taxon>Pseudomonadati</taxon>
        <taxon>Pseudomonadota</taxon>
        <taxon>Betaproteobacteria</taxon>
        <taxon>Burkholderiales</taxon>
        <taxon>Oxalobacteraceae</taxon>
        <taxon>Telluria group</taxon>
        <taxon>Massilia</taxon>
    </lineage>
</organism>
<dbReference type="SMART" id="SM00880">
    <property type="entry name" value="CHAD"/>
    <property type="match status" value="1"/>
</dbReference>
<evidence type="ECO:0000259" key="1">
    <source>
        <dbReference type="PROSITE" id="PS51708"/>
    </source>
</evidence>
<gene>
    <name evidence="2" type="ORF">ACFFJK_15935</name>
</gene>
<dbReference type="InterPro" id="IPR038186">
    <property type="entry name" value="CHAD_dom_sf"/>
</dbReference>
<dbReference type="PROSITE" id="PS51708">
    <property type="entry name" value="CHAD"/>
    <property type="match status" value="1"/>
</dbReference>
<protein>
    <submittedName>
        <fullName evidence="2">CHAD domain-containing protein</fullName>
    </submittedName>
</protein>
<evidence type="ECO:0000313" key="3">
    <source>
        <dbReference type="Proteomes" id="UP001589773"/>
    </source>
</evidence>
<dbReference type="PANTHER" id="PTHR39339">
    <property type="entry name" value="SLR1444 PROTEIN"/>
    <property type="match status" value="1"/>
</dbReference>
<dbReference type="InterPro" id="IPR007899">
    <property type="entry name" value="CHAD_dom"/>
</dbReference>
<evidence type="ECO:0000313" key="2">
    <source>
        <dbReference type="EMBL" id="MFC0253389.1"/>
    </source>
</evidence>
<accession>A0ABV6FIM0</accession>
<dbReference type="EMBL" id="JBHLWP010000013">
    <property type="protein sequence ID" value="MFC0253389.1"/>
    <property type="molecule type" value="Genomic_DNA"/>
</dbReference>
<dbReference type="PANTHER" id="PTHR39339:SF1">
    <property type="entry name" value="CHAD DOMAIN-CONTAINING PROTEIN"/>
    <property type="match status" value="1"/>
</dbReference>
<proteinExistence type="predicted"/>
<comment type="caution">
    <text evidence="2">The sequence shown here is derived from an EMBL/GenBank/DDBJ whole genome shotgun (WGS) entry which is preliminary data.</text>
</comment>
<keyword evidence="3" id="KW-1185">Reference proteome</keyword>
<name>A0ABV6FIM0_9BURK</name>
<feature type="domain" description="CHAD" evidence="1">
    <location>
        <begin position="39"/>
        <end position="319"/>
    </location>
</feature>
<dbReference type="Gene3D" id="1.40.20.10">
    <property type="entry name" value="CHAD domain"/>
    <property type="match status" value="1"/>
</dbReference>
<dbReference type="Proteomes" id="UP001589773">
    <property type="component" value="Unassembled WGS sequence"/>
</dbReference>